<keyword evidence="2" id="KW-1133">Transmembrane helix</keyword>
<dbReference type="Proteomes" id="UP001642483">
    <property type="component" value="Unassembled WGS sequence"/>
</dbReference>
<gene>
    <name evidence="5" type="ORF">CVLEPA_LOCUS23478</name>
</gene>
<evidence type="ECO:0000313" key="6">
    <source>
        <dbReference type="Proteomes" id="UP001642483"/>
    </source>
</evidence>
<dbReference type="InterPro" id="IPR036116">
    <property type="entry name" value="FN3_sf"/>
</dbReference>
<dbReference type="EMBL" id="CAWYQH010000119">
    <property type="protein sequence ID" value="CAK8690933.1"/>
    <property type="molecule type" value="Genomic_DNA"/>
</dbReference>
<evidence type="ECO:0000256" key="1">
    <source>
        <dbReference type="PROSITE-ProRule" id="PRU00076"/>
    </source>
</evidence>
<evidence type="ECO:0000256" key="2">
    <source>
        <dbReference type="SAM" id="Phobius"/>
    </source>
</evidence>
<keyword evidence="3" id="KW-0732">Signal</keyword>
<keyword evidence="2" id="KW-0472">Membrane</keyword>
<feature type="domain" description="EGF-like" evidence="4">
    <location>
        <begin position="341"/>
        <end position="381"/>
    </location>
</feature>
<feature type="signal peptide" evidence="3">
    <location>
        <begin position="1"/>
        <end position="24"/>
    </location>
</feature>
<comment type="caution">
    <text evidence="1">Lacks conserved residue(s) required for the propagation of feature annotation.</text>
</comment>
<keyword evidence="1" id="KW-0245">EGF-like domain</keyword>
<protein>
    <recommendedName>
        <fullName evidence="4">EGF-like domain-containing protein</fullName>
    </recommendedName>
</protein>
<dbReference type="PROSITE" id="PS50026">
    <property type="entry name" value="EGF_3"/>
    <property type="match status" value="1"/>
</dbReference>
<dbReference type="SUPFAM" id="SSF49265">
    <property type="entry name" value="Fibronectin type III"/>
    <property type="match status" value="1"/>
</dbReference>
<dbReference type="InterPro" id="IPR000742">
    <property type="entry name" value="EGF"/>
</dbReference>
<proteinExistence type="predicted"/>
<accession>A0ABP0GIX1</accession>
<keyword evidence="6" id="KW-1185">Reference proteome</keyword>
<sequence length="503" mass="56820">MDNFFSNLSLTVVLAIQLFQENKACDDHAVNNVEHIARFDLLNEHNFSTYEISIKVSWNLNHTFVDIIDGFLFCFSDPDVYTRRSKYLSCSQYINEHNNTCLSNRCHETFPCSRNRIVERGGSHYDCYCPVDEIGNTNCTICEPFSGQCQILSKDRRNVFFPAHFGRVYEFYIRALSGDCMDPSRTFQNVNSIFCVQQLVEMVGIPLDDAIPFCEKEQTLPESYMSGPVTNLTVCNVADNIVENSLNVEVCWEDPLDLKSTTSISFYYLQWLHPGKKRPLGYKQVNSHFSNNDSKDSFHYKQSITKLIYNEMYLFRVTPVYEEGWDYEEGVVREITYTSGDLDGCASKYCDSRARCVDFSPGSSTPAKCSCPYNFTGNGISTSIEGGTGCIGPCQTQASLYCHPMASCTDDEHIAARMKCQCPNSYFGDGTRQGSGCLTKGVVGLITAGILLFVLISPIFCFVAKNKCLKRKVNLRRYAVGKPMVKRKGLEADCNNFKIEQTV</sequence>
<dbReference type="InterPro" id="IPR003961">
    <property type="entry name" value="FN3_dom"/>
</dbReference>
<evidence type="ECO:0000256" key="3">
    <source>
        <dbReference type="SAM" id="SignalP"/>
    </source>
</evidence>
<organism evidence="5 6">
    <name type="scientific">Clavelina lepadiformis</name>
    <name type="common">Light-bulb sea squirt</name>
    <name type="synonym">Ascidia lepadiformis</name>
    <dbReference type="NCBI Taxonomy" id="159417"/>
    <lineage>
        <taxon>Eukaryota</taxon>
        <taxon>Metazoa</taxon>
        <taxon>Chordata</taxon>
        <taxon>Tunicata</taxon>
        <taxon>Ascidiacea</taxon>
        <taxon>Aplousobranchia</taxon>
        <taxon>Clavelinidae</taxon>
        <taxon>Clavelina</taxon>
    </lineage>
</organism>
<keyword evidence="2" id="KW-0812">Transmembrane</keyword>
<name>A0ABP0GIX1_CLALP</name>
<comment type="caution">
    <text evidence="5">The sequence shown here is derived from an EMBL/GenBank/DDBJ whole genome shotgun (WGS) entry which is preliminary data.</text>
</comment>
<dbReference type="CDD" id="cd00063">
    <property type="entry name" value="FN3"/>
    <property type="match status" value="1"/>
</dbReference>
<feature type="transmembrane region" description="Helical" evidence="2">
    <location>
        <begin position="442"/>
        <end position="464"/>
    </location>
</feature>
<evidence type="ECO:0000259" key="4">
    <source>
        <dbReference type="PROSITE" id="PS50026"/>
    </source>
</evidence>
<evidence type="ECO:0000313" key="5">
    <source>
        <dbReference type="EMBL" id="CAK8690933.1"/>
    </source>
</evidence>
<feature type="chain" id="PRO_5047437091" description="EGF-like domain-containing protein" evidence="3">
    <location>
        <begin position="25"/>
        <end position="503"/>
    </location>
</feature>
<reference evidence="5 6" key="1">
    <citation type="submission" date="2024-02" db="EMBL/GenBank/DDBJ databases">
        <authorList>
            <person name="Daric V."/>
            <person name="Darras S."/>
        </authorList>
    </citation>
    <scope>NUCLEOTIDE SEQUENCE [LARGE SCALE GENOMIC DNA]</scope>
</reference>